<name>A0A176W7U8_MARPO</name>
<dbReference type="EMBL" id="LVLJ01001517">
    <property type="protein sequence ID" value="OAE29137.1"/>
    <property type="molecule type" value="Genomic_DNA"/>
</dbReference>
<comment type="caution">
    <text evidence="2">The sequence shown here is derived from an EMBL/GenBank/DDBJ whole genome shotgun (WGS) entry which is preliminary data.</text>
</comment>
<feature type="compositionally biased region" description="Polar residues" evidence="1">
    <location>
        <begin position="1"/>
        <end position="21"/>
    </location>
</feature>
<keyword evidence="3" id="KW-1185">Reference proteome</keyword>
<sequence length="130" mass="14055">MGRDSTGNRSTEQRSHSQASKGLSGFDSELLREKWELPDLLNPNLRDTPARERVGEHVTLPVWTTLAPHHLTIAPRACTAAAANSGYESTCSWAHGNRPGDGSGRDLVEYAKPGLELAMGWNGMDGKSGE</sequence>
<gene>
    <name evidence="2" type="ORF">AXG93_1390s1200</name>
</gene>
<protein>
    <submittedName>
        <fullName evidence="2">Uncharacterized protein</fullName>
    </submittedName>
</protein>
<dbReference type="Proteomes" id="UP000077202">
    <property type="component" value="Unassembled WGS sequence"/>
</dbReference>
<reference evidence="2" key="1">
    <citation type="submission" date="2016-03" db="EMBL/GenBank/DDBJ databases">
        <title>Mechanisms controlling the formation of the plant cell surface in tip-growing cells are functionally conserved among land plants.</title>
        <authorList>
            <person name="Honkanen S."/>
            <person name="Jones V.A."/>
            <person name="Morieri G."/>
            <person name="Champion C."/>
            <person name="Hetherington A.J."/>
            <person name="Kelly S."/>
            <person name="Saint-Marcoux D."/>
            <person name="Proust H."/>
            <person name="Prescott H."/>
            <person name="Dolan L."/>
        </authorList>
    </citation>
    <scope>NUCLEOTIDE SEQUENCE [LARGE SCALE GENOMIC DNA]</scope>
    <source>
        <tissue evidence="2">Whole gametophyte</tissue>
    </source>
</reference>
<evidence type="ECO:0000313" key="3">
    <source>
        <dbReference type="Proteomes" id="UP000077202"/>
    </source>
</evidence>
<feature type="region of interest" description="Disordered" evidence="1">
    <location>
        <begin position="1"/>
        <end position="25"/>
    </location>
</feature>
<evidence type="ECO:0000313" key="2">
    <source>
        <dbReference type="EMBL" id="OAE29137.1"/>
    </source>
</evidence>
<accession>A0A176W7U8</accession>
<proteinExistence type="predicted"/>
<dbReference type="AlphaFoldDB" id="A0A176W7U8"/>
<evidence type="ECO:0000256" key="1">
    <source>
        <dbReference type="SAM" id="MobiDB-lite"/>
    </source>
</evidence>
<organism evidence="2 3">
    <name type="scientific">Marchantia polymorpha subsp. ruderalis</name>
    <dbReference type="NCBI Taxonomy" id="1480154"/>
    <lineage>
        <taxon>Eukaryota</taxon>
        <taxon>Viridiplantae</taxon>
        <taxon>Streptophyta</taxon>
        <taxon>Embryophyta</taxon>
        <taxon>Marchantiophyta</taxon>
        <taxon>Marchantiopsida</taxon>
        <taxon>Marchantiidae</taxon>
        <taxon>Marchantiales</taxon>
        <taxon>Marchantiaceae</taxon>
        <taxon>Marchantia</taxon>
    </lineage>
</organism>